<dbReference type="AlphaFoldDB" id="A0A1H7XQJ1"/>
<keyword evidence="1" id="KW-1133">Transmembrane helix</keyword>
<accession>A0A1H7XQJ1</accession>
<sequence length="288" mass="32766">MAPKAKYRWAVPGKLYVTVEKAVIGIALRKTLDSREHYNIKLIFDYLFFHILLIVPEVFFTLYFQNTTQLILYPFFLAMCLLGMSMLKRRVATQSVGTLVSFTTLVFAMLSSFLNNQDISVTYGTIWILSILFCYLTTNLPTTLLLGSLLCGYLGLAAYIKVHHVISFAAPGYSIENSYGTAPITCALYILFIIRVIGRHYNNIMILEQRLTLQKQKQHAALIRQNLTKQFILVKGLSRSGKTKYLEGNLELLEACLTEIEKQCETAIDLLQHTHKTLEVESNKKAPH</sequence>
<evidence type="ECO:0000313" key="2">
    <source>
        <dbReference type="EMBL" id="SEM36011.1"/>
    </source>
</evidence>
<dbReference type="STRING" id="573321.SAMN04488505_104162"/>
<feature type="transmembrane region" description="Helical" evidence="1">
    <location>
        <begin position="120"/>
        <end position="136"/>
    </location>
</feature>
<feature type="transmembrane region" description="Helical" evidence="1">
    <location>
        <begin position="143"/>
        <end position="160"/>
    </location>
</feature>
<proteinExistence type="predicted"/>
<keyword evidence="1" id="KW-0812">Transmembrane</keyword>
<name>A0A1H7XQJ1_9BACT</name>
<keyword evidence="1" id="KW-0472">Membrane</keyword>
<feature type="transmembrane region" description="Helical" evidence="1">
    <location>
        <begin position="43"/>
        <end position="64"/>
    </location>
</feature>
<gene>
    <name evidence="2" type="ORF">SAMN04488505_104162</name>
</gene>
<keyword evidence="3" id="KW-1185">Reference proteome</keyword>
<feature type="transmembrane region" description="Helical" evidence="1">
    <location>
        <begin position="70"/>
        <end position="87"/>
    </location>
</feature>
<dbReference type="OrthoDB" id="645134at2"/>
<protein>
    <submittedName>
        <fullName evidence="2">Uncharacterized protein</fullName>
    </submittedName>
</protein>
<dbReference type="RefSeq" id="WP_089914710.1">
    <property type="nucleotide sequence ID" value="NZ_FOBB01000004.1"/>
</dbReference>
<evidence type="ECO:0000313" key="3">
    <source>
        <dbReference type="Proteomes" id="UP000198984"/>
    </source>
</evidence>
<dbReference type="EMBL" id="FOBB01000004">
    <property type="protein sequence ID" value="SEM36011.1"/>
    <property type="molecule type" value="Genomic_DNA"/>
</dbReference>
<dbReference type="Proteomes" id="UP000198984">
    <property type="component" value="Unassembled WGS sequence"/>
</dbReference>
<feature type="transmembrane region" description="Helical" evidence="1">
    <location>
        <begin position="96"/>
        <end position="114"/>
    </location>
</feature>
<feature type="transmembrane region" description="Helical" evidence="1">
    <location>
        <begin position="180"/>
        <end position="198"/>
    </location>
</feature>
<evidence type="ECO:0000256" key="1">
    <source>
        <dbReference type="SAM" id="Phobius"/>
    </source>
</evidence>
<reference evidence="2 3" key="1">
    <citation type="submission" date="2016-10" db="EMBL/GenBank/DDBJ databases">
        <authorList>
            <person name="de Groot N.N."/>
        </authorList>
    </citation>
    <scope>NUCLEOTIDE SEQUENCE [LARGE SCALE GENOMIC DNA]</scope>
    <source>
        <strain evidence="2 3">DSM 21039</strain>
    </source>
</reference>
<organism evidence="2 3">
    <name type="scientific">Chitinophaga rupis</name>
    <dbReference type="NCBI Taxonomy" id="573321"/>
    <lineage>
        <taxon>Bacteria</taxon>
        <taxon>Pseudomonadati</taxon>
        <taxon>Bacteroidota</taxon>
        <taxon>Chitinophagia</taxon>
        <taxon>Chitinophagales</taxon>
        <taxon>Chitinophagaceae</taxon>
        <taxon>Chitinophaga</taxon>
    </lineage>
</organism>